<reference evidence="2 3" key="1">
    <citation type="submission" date="2024-03" db="EMBL/GenBank/DDBJ databases">
        <title>The genome assembly and annotation of the cricket Gryllus longicercus Weissman &amp; Gray.</title>
        <authorList>
            <person name="Szrajer S."/>
            <person name="Gray D."/>
            <person name="Ylla G."/>
        </authorList>
    </citation>
    <scope>NUCLEOTIDE SEQUENCE [LARGE SCALE GENOMIC DNA]</scope>
    <source>
        <strain evidence="2">DAG 2021-001</strain>
        <tissue evidence="2">Whole body minus gut</tissue>
    </source>
</reference>
<keyword evidence="1" id="KW-1133">Transmembrane helix</keyword>
<dbReference type="AlphaFoldDB" id="A0AAN9VPL4"/>
<feature type="transmembrane region" description="Helical" evidence="1">
    <location>
        <begin position="71"/>
        <end position="89"/>
    </location>
</feature>
<dbReference type="EMBL" id="JAZDUA010000084">
    <property type="protein sequence ID" value="KAK7868939.1"/>
    <property type="molecule type" value="Genomic_DNA"/>
</dbReference>
<sequence length="144" mass="16610">MATRNMKSRATPKNAVACAEVNFFFYLANVLHLRDPKPTREIIQKTVQRASRKPMLFCSVLSNKKYGCRKYCLSSFFVFVFRLTLTLFIPRSTTAFRKSPLELAWCSVASERVCGWNTVVWSRVVRFLFPLPSTLKLIRCSRGS</sequence>
<organism evidence="2 3">
    <name type="scientific">Gryllus longicercus</name>
    <dbReference type="NCBI Taxonomy" id="2509291"/>
    <lineage>
        <taxon>Eukaryota</taxon>
        <taxon>Metazoa</taxon>
        <taxon>Ecdysozoa</taxon>
        <taxon>Arthropoda</taxon>
        <taxon>Hexapoda</taxon>
        <taxon>Insecta</taxon>
        <taxon>Pterygota</taxon>
        <taxon>Neoptera</taxon>
        <taxon>Polyneoptera</taxon>
        <taxon>Orthoptera</taxon>
        <taxon>Ensifera</taxon>
        <taxon>Gryllidea</taxon>
        <taxon>Grylloidea</taxon>
        <taxon>Gryllidae</taxon>
        <taxon>Gryllinae</taxon>
        <taxon>Gryllus</taxon>
    </lineage>
</organism>
<keyword evidence="1" id="KW-0812">Transmembrane</keyword>
<comment type="caution">
    <text evidence="2">The sequence shown here is derived from an EMBL/GenBank/DDBJ whole genome shotgun (WGS) entry which is preliminary data.</text>
</comment>
<dbReference type="Proteomes" id="UP001378592">
    <property type="component" value="Unassembled WGS sequence"/>
</dbReference>
<evidence type="ECO:0000313" key="2">
    <source>
        <dbReference type="EMBL" id="KAK7868939.1"/>
    </source>
</evidence>
<gene>
    <name evidence="2" type="ORF">R5R35_002575</name>
</gene>
<accession>A0AAN9VPL4</accession>
<evidence type="ECO:0000313" key="3">
    <source>
        <dbReference type="Proteomes" id="UP001378592"/>
    </source>
</evidence>
<protein>
    <submittedName>
        <fullName evidence="2">Uncharacterized protein</fullName>
    </submittedName>
</protein>
<evidence type="ECO:0000256" key="1">
    <source>
        <dbReference type="SAM" id="Phobius"/>
    </source>
</evidence>
<proteinExistence type="predicted"/>
<keyword evidence="3" id="KW-1185">Reference proteome</keyword>
<name>A0AAN9VPL4_9ORTH</name>
<keyword evidence="1" id="KW-0472">Membrane</keyword>